<keyword evidence="1" id="KW-0472">Membrane</keyword>
<accession>A0A075FIH1</accession>
<evidence type="ECO:0000256" key="1">
    <source>
        <dbReference type="SAM" id="Phobius"/>
    </source>
</evidence>
<protein>
    <submittedName>
        <fullName evidence="2">Uncharacterized protein</fullName>
    </submittedName>
</protein>
<dbReference type="EMBL" id="KF900328">
    <property type="protein sequence ID" value="AIE91099.1"/>
    <property type="molecule type" value="Genomic_DNA"/>
</dbReference>
<sequence>MKQKYKEYLRLNKNILLAFAASITISAIAADYFSDQYDYLNTTLTLAVDYGVFFSTFGILFYIDNRKKYRAKTGELKKSLLKSDLIKIITSLGIGEVVYTIVRWSLQYYLLQIEYDAYLASIISQMISTVVYMIVLNLSVKITRLYKDDT</sequence>
<reference evidence="2" key="1">
    <citation type="journal article" date="2014" name="Genome Biol. Evol.">
        <title>Pangenome evidence for extensive interdomain horizontal transfer affecting lineage core and shell genes in uncultured planktonic thaumarchaeota and euryarchaeota.</title>
        <authorList>
            <person name="Deschamps P."/>
            <person name="Zivanovic Y."/>
            <person name="Moreira D."/>
            <person name="Rodriguez-Valera F."/>
            <person name="Lopez-Garcia P."/>
        </authorList>
    </citation>
    <scope>NUCLEOTIDE SEQUENCE</scope>
</reference>
<keyword evidence="1" id="KW-1133">Transmembrane helix</keyword>
<dbReference type="AlphaFoldDB" id="A0A075FIH1"/>
<proteinExistence type="predicted"/>
<keyword evidence="1" id="KW-0812">Transmembrane</keyword>
<organism evidence="2">
    <name type="scientific">uncultured marine thaumarchaeote AD1000_106_A06</name>
    <dbReference type="NCBI Taxonomy" id="1455888"/>
    <lineage>
        <taxon>Archaea</taxon>
        <taxon>Nitrososphaerota</taxon>
        <taxon>environmental samples</taxon>
    </lineage>
</organism>
<evidence type="ECO:0000313" key="2">
    <source>
        <dbReference type="EMBL" id="AIE91099.1"/>
    </source>
</evidence>
<feature type="transmembrane region" description="Helical" evidence="1">
    <location>
        <begin position="118"/>
        <end position="140"/>
    </location>
</feature>
<feature type="transmembrane region" description="Helical" evidence="1">
    <location>
        <begin position="39"/>
        <end position="63"/>
    </location>
</feature>
<name>A0A075FIH1_9ARCH</name>
<feature type="transmembrane region" description="Helical" evidence="1">
    <location>
        <begin position="84"/>
        <end position="106"/>
    </location>
</feature>